<protein>
    <submittedName>
        <fullName evidence="1">Uncharacterized protein</fullName>
    </submittedName>
</protein>
<dbReference type="AlphaFoldDB" id="A0A1J7BEZ0"/>
<keyword evidence="2" id="KW-1185">Reference proteome</keyword>
<gene>
    <name evidence="1" type="ORF">BIV57_11855</name>
</gene>
<name>A0A1J7BEZ0_9ACTN</name>
<reference evidence="1 2" key="1">
    <citation type="submission" date="2016-10" db="EMBL/GenBank/DDBJ databases">
        <title>Genome sequence of Streptomyces gilvigriseus MUSC 26.</title>
        <authorList>
            <person name="Lee L.-H."/>
            <person name="Ser H.-L."/>
        </authorList>
    </citation>
    <scope>NUCLEOTIDE SEQUENCE [LARGE SCALE GENOMIC DNA]</scope>
    <source>
        <strain evidence="1 2">MUSC 26</strain>
    </source>
</reference>
<proteinExistence type="predicted"/>
<dbReference type="Proteomes" id="UP000243342">
    <property type="component" value="Unassembled WGS sequence"/>
</dbReference>
<evidence type="ECO:0000313" key="1">
    <source>
        <dbReference type="EMBL" id="OIV37271.1"/>
    </source>
</evidence>
<evidence type="ECO:0000313" key="2">
    <source>
        <dbReference type="Proteomes" id="UP000243342"/>
    </source>
</evidence>
<organism evidence="1 2">
    <name type="scientific">Mangrovactinospora gilvigrisea</name>
    <dbReference type="NCBI Taxonomy" id="1428644"/>
    <lineage>
        <taxon>Bacteria</taxon>
        <taxon>Bacillati</taxon>
        <taxon>Actinomycetota</taxon>
        <taxon>Actinomycetes</taxon>
        <taxon>Kitasatosporales</taxon>
        <taxon>Streptomycetaceae</taxon>
        <taxon>Mangrovactinospora</taxon>
    </lineage>
</organism>
<sequence length="95" mass="9954">MANAAGIARAVCEGVSRLTASGATITAGRAVYKVDVSLDPKHVILFQRTEASAATRALIAKELVDGRYVWAEVTKVRKSKGDEAVAQALRASLGV</sequence>
<dbReference type="EMBL" id="MLCF01000058">
    <property type="protein sequence ID" value="OIV37271.1"/>
    <property type="molecule type" value="Genomic_DNA"/>
</dbReference>
<comment type="caution">
    <text evidence="1">The sequence shown here is derived from an EMBL/GenBank/DDBJ whole genome shotgun (WGS) entry which is preliminary data.</text>
</comment>
<accession>A0A1J7BEZ0</accession>